<gene>
    <name evidence="2" type="ORF">SETIT_3G083200v2</name>
</gene>
<evidence type="ECO:0000313" key="2">
    <source>
        <dbReference type="EMBL" id="RCV15754.1"/>
    </source>
</evidence>
<protein>
    <submittedName>
        <fullName evidence="2">Uncharacterized protein</fullName>
    </submittedName>
</protein>
<proteinExistence type="predicted"/>
<organism evidence="2">
    <name type="scientific">Setaria italica</name>
    <name type="common">Foxtail millet</name>
    <name type="synonym">Panicum italicum</name>
    <dbReference type="NCBI Taxonomy" id="4555"/>
    <lineage>
        <taxon>Eukaryota</taxon>
        <taxon>Viridiplantae</taxon>
        <taxon>Streptophyta</taxon>
        <taxon>Embryophyta</taxon>
        <taxon>Tracheophyta</taxon>
        <taxon>Spermatophyta</taxon>
        <taxon>Magnoliopsida</taxon>
        <taxon>Liliopsida</taxon>
        <taxon>Poales</taxon>
        <taxon>Poaceae</taxon>
        <taxon>PACMAD clade</taxon>
        <taxon>Panicoideae</taxon>
        <taxon>Panicodae</taxon>
        <taxon>Paniceae</taxon>
        <taxon>Cenchrinae</taxon>
        <taxon>Setaria</taxon>
    </lineage>
</organism>
<reference evidence="2" key="2">
    <citation type="submission" date="2015-07" db="EMBL/GenBank/DDBJ databases">
        <authorList>
            <person name="Noorani M."/>
        </authorList>
    </citation>
    <scope>NUCLEOTIDE SEQUENCE</scope>
    <source>
        <strain evidence="2">Yugu1</strain>
    </source>
</reference>
<name>A0A368QD54_SETIT</name>
<evidence type="ECO:0000256" key="1">
    <source>
        <dbReference type="SAM" id="MobiDB-lite"/>
    </source>
</evidence>
<sequence length="104" mass="11655">MAACIASSSSGIPDTCFSTRPHTLGLRRSVPDPTPRRLRQQETTDDLPIRCWQSRQPLGKSTFSPTGPLLKHQRIPVSTSSMSFCLLYLPIAYKTQKNPMMYLS</sequence>
<dbReference type="AlphaFoldDB" id="A0A368QD54"/>
<accession>A0A368QD54</accession>
<feature type="region of interest" description="Disordered" evidence="1">
    <location>
        <begin position="23"/>
        <end position="46"/>
    </location>
</feature>
<dbReference type="EMBL" id="CM003530">
    <property type="protein sequence ID" value="RCV15754.1"/>
    <property type="molecule type" value="Genomic_DNA"/>
</dbReference>
<reference evidence="2" key="1">
    <citation type="journal article" date="2012" name="Nat. Biotechnol.">
        <title>Reference genome sequence of the model plant Setaria.</title>
        <authorList>
            <person name="Bennetzen J.L."/>
            <person name="Schmutz J."/>
            <person name="Wang H."/>
            <person name="Percifield R."/>
            <person name="Hawkins J."/>
            <person name="Pontaroli A.C."/>
            <person name="Estep M."/>
            <person name="Feng L."/>
            <person name="Vaughn J.N."/>
            <person name="Grimwood J."/>
            <person name="Jenkins J."/>
            <person name="Barry K."/>
            <person name="Lindquist E."/>
            <person name="Hellsten U."/>
            <person name="Deshpande S."/>
            <person name="Wang X."/>
            <person name="Wu X."/>
            <person name="Mitros T."/>
            <person name="Triplett J."/>
            <person name="Yang X."/>
            <person name="Ye C.Y."/>
            <person name="Mauro-Herrera M."/>
            <person name="Wang L."/>
            <person name="Li P."/>
            <person name="Sharma M."/>
            <person name="Sharma R."/>
            <person name="Ronald P.C."/>
            <person name="Panaud O."/>
            <person name="Kellogg E.A."/>
            <person name="Brutnell T.P."/>
            <person name="Doust A.N."/>
            <person name="Tuskan G.A."/>
            <person name="Rokhsar D."/>
            <person name="Devos K.M."/>
        </authorList>
    </citation>
    <scope>NUCLEOTIDE SEQUENCE [LARGE SCALE GENOMIC DNA]</scope>
    <source>
        <strain evidence="2">Yugu1</strain>
    </source>
</reference>